<comment type="caution">
    <text evidence="1">The sequence shown here is derived from an EMBL/GenBank/DDBJ whole genome shotgun (WGS) entry which is preliminary data.</text>
</comment>
<protein>
    <submittedName>
        <fullName evidence="1">Uncharacterized protein</fullName>
    </submittedName>
</protein>
<dbReference type="EMBL" id="JABSTQ010011338">
    <property type="protein sequence ID" value="KAG0412546.1"/>
    <property type="molecule type" value="Genomic_DNA"/>
</dbReference>
<reference evidence="1 2" key="1">
    <citation type="journal article" date="2020" name="Cell">
        <title>Large-Scale Comparative Analyses of Tick Genomes Elucidate Their Genetic Diversity and Vector Capacities.</title>
        <authorList>
            <consortium name="Tick Genome and Microbiome Consortium (TIGMIC)"/>
            <person name="Jia N."/>
            <person name="Wang J."/>
            <person name="Shi W."/>
            <person name="Du L."/>
            <person name="Sun Y."/>
            <person name="Zhan W."/>
            <person name="Jiang J.F."/>
            <person name="Wang Q."/>
            <person name="Zhang B."/>
            <person name="Ji P."/>
            <person name="Bell-Sakyi L."/>
            <person name="Cui X.M."/>
            <person name="Yuan T.T."/>
            <person name="Jiang B.G."/>
            <person name="Yang W.F."/>
            <person name="Lam T.T."/>
            <person name="Chang Q.C."/>
            <person name="Ding S.J."/>
            <person name="Wang X.J."/>
            <person name="Zhu J.G."/>
            <person name="Ruan X.D."/>
            <person name="Zhao L."/>
            <person name="Wei J.T."/>
            <person name="Ye R.Z."/>
            <person name="Que T.C."/>
            <person name="Du C.H."/>
            <person name="Zhou Y.H."/>
            <person name="Cheng J.X."/>
            <person name="Dai P.F."/>
            <person name="Guo W.B."/>
            <person name="Han X.H."/>
            <person name="Huang E.J."/>
            <person name="Li L.F."/>
            <person name="Wei W."/>
            <person name="Gao Y.C."/>
            <person name="Liu J.Z."/>
            <person name="Shao H.Z."/>
            <person name="Wang X."/>
            <person name="Wang C.C."/>
            <person name="Yang T.C."/>
            <person name="Huo Q.B."/>
            <person name="Li W."/>
            <person name="Chen H.Y."/>
            <person name="Chen S.E."/>
            <person name="Zhou L.G."/>
            <person name="Ni X.B."/>
            <person name="Tian J.H."/>
            <person name="Sheng Y."/>
            <person name="Liu T."/>
            <person name="Pan Y.S."/>
            <person name="Xia L.Y."/>
            <person name="Li J."/>
            <person name="Zhao F."/>
            <person name="Cao W.C."/>
        </authorList>
    </citation>
    <scope>NUCLEOTIDE SEQUENCE [LARGE SCALE GENOMIC DNA]</scope>
    <source>
        <strain evidence="1">Iper-2018</strain>
    </source>
</reference>
<proteinExistence type="predicted"/>
<evidence type="ECO:0000313" key="1">
    <source>
        <dbReference type="EMBL" id="KAG0412546.1"/>
    </source>
</evidence>
<dbReference type="Proteomes" id="UP000805193">
    <property type="component" value="Unassembled WGS sequence"/>
</dbReference>
<accession>A0AC60NZP2</accession>
<sequence>MRPDYLDIVLEVVFPYDVVLEIAIEVALDIALEDVVLDVPLEAICRSKMCVKTCFFAVATFLVGMLFLVSVRLSLEEQHVTVDYDLPPFLDGWKVQLHCRSPLEVLFFVHTASEHAAHRQFLRDTLGHSSISEQLKSALIFFVGQSKNLTTRAAVHAEAKASGDMVVFPFLDTYRNLTYKFVYGLKWVTDNCRDSVRFVVKIDDDALVNVFLLADYLRNITDTEAESSIHCLAWRRTVAVRNRKSKWYVTRQEYPSRMYPTYCGGLGFILHSKLLPLLFNASRQAPFLWVDDVYSTGILAKAAHVGHIQIRRYYELYPNETAANVRPDAMFTHLGVPGLVEQRYRMWDNILQMNNASVSRTEASGG</sequence>
<keyword evidence="2" id="KW-1185">Reference proteome</keyword>
<organism evidence="1 2">
    <name type="scientific">Ixodes persulcatus</name>
    <name type="common">Taiga tick</name>
    <dbReference type="NCBI Taxonomy" id="34615"/>
    <lineage>
        <taxon>Eukaryota</taxon>
        <taxon>Metazoa</taxon>
        <taxon>Ecdysozoa</taxon>
        <taxon>Arthropoda</taxon>
        <taxon>Chelicerata</taxon>
        <taxon>Arachnida</taxon>
        <taxon>Acari</taxon>
        <taxon>Parasitiformes</taxon>
        <taxon>Ixodida</taxon>
        <taxon>Ixodoidea</taxon>
        <taxon>Ixodidae</taxon>
        <taxon>Ixodinae</taxon>
        <taxon>Ixodes</taxon>
    </lineage>
</organism>
<evidence type="ECO:0000313" key="2">
    <source>
        <dbReference type="Proteomes" id="UP000805193"/>
    </source>
</evidence>
<name>A0AC60NZP2_IXOPE</name>
<gene>
    <name evidence="1" type="ORF">HPB47_010305</name>
</gene>